<dbReference type="EMBL" id="AVPL01000044">
    <property type="protein sequence ID" value="KGN40357.1"/>
    <property type="molecule type" value="Genomic_DNA"/>
</dbReference>
<evidence type="ECO:0000313" key="1">
    <source>
        <dbReference type="EMBL" id="KGN40357.1"/>
    </source>
</evidence>
<evidence type="ECO:0000313" key="2">
    <source>
        <dbReference type="Proteomes" id="UP000030013"/>
    </source>
</evidence>
<gene>
    <name evidence="1" type="ORF">N801_14790</name>
</gene>
<keyword evidence="2" id="KW-1185">Reference proteome</keyword>
<name>A0A0A0JW85_9MICO</name>
<organism evidence="1 2">
    <name type="scientific">Knoellia aerolata DSM 18566</name>
    <dbReference type="NCBI Taxonomy" id="1385519"/>
    <lineage>
        <taxon>Bacteria</taxon>
        <taxon>Bacillati</taxon>
        <taxon>Actinomycetota</taxon>
        <taxon>Actinomycetes</taxon>
        <taxon>Micrococcales</taxon>
        <taxon>Intrasporangiaceae</taxon>
        <taxon>Knoellia</taxon>
    </lineage>
</organism>
<dbReference type="AlphaFoldDB" id="A0A0A0JW85"/>
<dbReference type="Proteomes" id="UP000030013">
    <property type="component" value="Unassembled WGS sequence"/>
</dbReference>
<sequence>MHGADLTGLPPQSFVRDAVRLAVEVAEFRQRGYKVFVRDERGIEYVLPLRF</sequence>
<reference evidence="1 2" key="1">
    <citation type="submission" date="2013-08" db="EMBL/GenBank/DDBJ databases">
        <title>The genome sequence of Knoellia aerolata.</title>
        <authorList>
            <person name="Zhu W."/>
            <person name="Wang G."/>
        </authorList>
    </citation>
    <scope>NUCLEOTIDE SEQUENCE [LARGE SCALE GENOMIC DNA]</scope>
    <source>
        <strain evidence="1 2">DSM 18566</strain>
    </source>
</reference>
<accession>A0A0A0JW85</accession>
<comment type="caution">
    <text evidence="1">The sequence shown here is derived from an EMBL/GenBank/DDBJ whole genome shotgun (WGS) entry which is preliminary data.</text>
</comment>
<protein>
    <submittedName>
        <fullName evidence="1">Uncharacterized protein</fullName>
    </submittedName>
</protein>
<proteinExistence type="predicted"/>